<gene>
    <name evidence="1" type="ORF">XENOCAPTIV_016143</name>
</gene>
<sequence>IHQTWSQLMCVSSSVTTSWLPGVRCLPAFNPVAPPRVTVVQTPSLHASSVSSAPDTCRVCGGTTGIAMVAKSSSSVKTAPFLPAASEENS</sequence>
<dbReference type="Proteomes" id="UP001434883">
    <property type="component" value="Unassembled WGS sequence"/>
</dbReference>
<keyword evidence="2" id="KW-1185">Reference proteome</keyword>
<feature type="non-terminal residue" evidence="1">
    <location>
        <position position="1"/>
    </location>
</feature>
<comment type="caution">
    <text evidence="1">The sequence shown here is derived from an EMBL/GenBank/DDBJ whole genome shotgun (WGS) entry which is preliminary data.</text>
</comment>
<proteinExistence type="predicted"/>
<reference evidence="1 2" key="1">
    <citation type="submission" date="2021-06" db="EMBL/GenBank/DDBJ databases">
        <authorList>
            <person name="Palmer J.M."/>
        </authorList>
    </citation>
    <scope>NUCLEOTIDE SEQUENCE [LARGE SCALE GENOMIC DNA]</scope>
    <source>
        <strain evidence="1 2">XC_2019</strain>
        <tissue evidence="1">Muscle</tissue>
    </source>
</reference>
<evidence type="ECO:0000313" key="1">
    <source>
        <dbReference type="EMBL" id="MEQ2193360.1"/>
    </source>
</evidence>
<protein>
    <submittedName>
        <fullName evidence="1">Uncharacterized protein</fullName>
    </submittedName>
</protein>
<organism evidence="1 2">
    <name type="scientific">Xenoophorus captivus</name>
    <dbReference type="NCBI Taxonomy" id="1517983"/>
    <lineage>
        <taxon>Eukaryota</taxon>
        <taxon>Metazoa</taxon>
        <taxon>Chordata</taxon>
        <taxon>Craniata</taxon>
        <taxon>Vertebrata</taxon>
        <taxon>Euteleostomi</taxon>
        <taxon>Actinopterygii</taxon>
        <taxon>Neopterygii</taxon>
        <taxon>Teleostei</taxon>
        <taxon>Neoteleostei</taxon>
        <taxon>Acanthomorphata</taxon>
        <taxon>Ovalentaria</taxon>
        <taxon>Atherinomorphae</taxon>
        <taxon>Cyprinodontiformes</taxon>
        <taxon>Goodeidae</taxon>
        <taxon>Xenoophorus</taxon>
    </lineage>
</organism>
<evidence type="ECO:0000313" key="2">
    <source>
        <dbReference type="Proteomes" id="UP001434883"/>
    </source>
</evidence>
<accession>A0ABV0QC18</accession>
<dbReference type="EMBL" id="JAHRIN010008437">
    <property type="protein sequence ID" value="MEQ2193360.1"/>
    <property type="molecule type" value="Genomic_DNA"/>
</dbReference>
<name>A0ABV0QC18_9TELE</name>